<feature type="region of interest" description="Disordered" evidence="8">
    <location>
        <begin position="461"/>
        <end position="487"/>
    </location>
</feature>
<evidence type="ECO:0000256" key="6">
    <source>
        <dbReference type="ARBA" id="ARBA00023065"/>
    </source>
</evidence>
<dbReference type="EMBL" id="JAEHOC010000002">
    <property type="protein sequence ID" value="KAG2444883.1"/>
    <property type="molecule type" value="Genomic_DNA"/>
</dbReference>
<keyword evidence="2" id="KW-0813">Transport</keyword>
<sequence length="487" mass="52585">MRITGNRSACATRPQGLARAQLPVRPIVRRPRVPLCVVAESPIVEDYGHGKARFNAPVFNRTRWSYHQDTGRYQRHLQSIFRSVTFRNLQGPLSMLSFISCMVVFYRTFVEMEMIPDYFEGVHFTDTPFQLTSFALSLLLVFRTDASYSRWCAAMDAWSELRTCSAALMRKAASWIKDTSILRRLVRWVAAYALCLMVQLRTDAGTGEEEATMREQLAPVLRPVELEEVLSAGPYYHTFCLSVLTALVEAAEVGEGREGAMLEDLASFASAAGQCEKILRFPIPLTYTRHTSRFMLLYLGALPVALYDSCDWATIPVVCTISFLLLGIEDIGVQIEEPFSILPLPEICADLHTSAQLAVTQRKLVRCLAAPDSCDADWEQALASTSLSSMEELGGAVAVGARAAGAAPRTGSGISSGASAAHRDAMSSKAAAGVAALRGGYSGGGNGNGKAAGPVAAIHDAANPSPASSPVSAAAPSSNVNGSRWHR</sequence>
<accession>A0A835WCM6</accession>
<dbReference type="AlphaFoldDB" id="A0A835WCM6"/>
<dbReference type="GO" id="GO:0005254">
    <property type="term" value="F:chloride channel activity"/>
    <property type="evidence" value="ECO:0007669"/>
    <property type="project" value="InterPro"/>
</dbReference>
<name>A0A835WCM6_CHLIN</name>
<dbReference type="InterPro" id="IPR044669">
    <property type="entry name" value="YneE/VCCN1/2-like"/>
</dbReference>
<keyword evidence="3" id="KW-1003">Cell membrane</keyword>
<gene>
    <name evidence="10" type="ORF">HXX76_001620</name>
</gene>
<evidence type="ECO:0000256" key="1">
    <source>
        <dbReference type="ARBA" id="ARBA00004651"/>
    </source>
</evidence>
<proteinExistence type="predicted"/>
<evidence type="ECO:0000256" key="4">
    <source>
        <dbReference type="ARBA" id="ARBA00022692"/>
    </source>
</evidence>
<evidence type="ECO:0000256" key="5">
    <source>
        <dbReference type="ARBA" id="ARBA00022989"/>
    </source>
</evidence>
<evidence type="ECO:0000256" key="2">
    <source>
        <dbReference type="ARBA" id="ARBA00022448"/>
    </source>
</evidence>
<protein>
    <submittedName>
        <fullName evidence="10">Uncharacterized protein</fullName>
    </submittedName>
</protein>
<evidence type="ECO:0000313" key="11">
    <source>
        <dbReference type="Proteomes" id="UP000650467"/>
    </source>
</evidence>
<comment type="subcellular location">
    <subcellularLocation>
        <location evidence="1">Cell membrane</location>
        <topology evidence="1">Multi-pass membrane protein</topology>
    </subcellularLocation>
</comment>
<evidence type="ECO:0000256" key="8">
    <source>
        <dbReference type="SAM" id="MobiDB-lite"/>
    </source>
</evidence>
<keyword evidence="5 9" id="KW-1133">Transmembrane helix</keyword>
<evidence type="ECO:0000313" key="10">
    <source>
        <dbReference type="EMBL" id="KAG2444883.1"/>
    </source>
</evidence>
<keyword evidence="11" id="KW-1185">Reference proteome</keyword>
<organism evidence="10 11">
    <name type="scientific">Chlamydomonas incerta</name>
    <dbReference type="NCBI Taxonomy" id="51695"/>
    <lineage>
        <taxon>Eukaryota</taxon>
        <taxon>Viridiplantae</taxon>
        <taxon>Chlorophyta</taxon>
        <taxon>core chlorophytes</taxon>
        <taxon>Chlorophyceae</taxon>
        <taxon>CS clade</taxon>
        <taxon>Chlamydomonadales</taxon>
        <taxon>Chlamydomonadaceae</taxon>
        <taxon>Chlamydomonas</taxon>
    </lineage>
</organism>
<comment type="caution">
    <text evidence="10">The sequence shown here is derived from an EMBL/GenBank/DDBJ whole genome shotgun (WGS) entry which is preliminary data.</text>
</comment>
<dbReference type="GO" id="GO:0005886">
    <property type="term" value="C:plasma membrane"/>
    <property type="evidence" value="ECO:0007669"/>
    <property type="project" value="UniProtKB-SubCell"/>
</dbReference>
<feature type="transmembrane region" description="Helical" evidence="9">
    <location>
        <begin position="91"/>
        <end position="109"/>
    </location>
</feature>
<keyword evidence="6" id="KW-0406">Ion transport</keyword>
<dbReference type="Pfam" id="PF25539">
    <property type="entry name" value="Bestrophin_2"/>
    <property type="match status" value="1"/>
</dbReference>
<evidence type="ECO:0000256" key="3">
    <source>
        <dbReference type="ARBA" id="ARBA00022475"/>
    </source>
</evidence>
<reference evidence="10" key="1">
    <citation type="journal article" date="2020" name="bioRxiv">
        <title>Comparative genomics of Chlamydomonas.</title>
        <authorList>
            <person name="Craig R.J."/>
            <person name="Hasan A.R."/>
            <person name="Ness R.W."/>
            <person name="Keightley P.D."/>
        </authorList>
    </citation>
    <scope>NUCLEOTIDE SEQUENCE</scope>
    <source>
        <strain evidence="10">SAG 7.73</strain>
    </source>
</reference>
<dbReference type="OrthoDB" id="1368at2759"/>
<dbReference type="PANTHER" id="PTHR33281">
    <property type="entry name" value="UPF0187 PROTEIN YNEE"/>
    <property type="match status" value="1"/>
</dbReference>
<keyword evidence="4 9" id="KW-0812">Transmembrane</keyword>
<evidence type="ECO:0000256" key="9">
    <source>
        <dbReference type="SAM" id="Phobius"/>
    </source>
</evidence>
<dbReference type="Proteomes" id="UP000650467">
    <property type="component" value="Unassembled WGS sequence"/>
</dbReference>
<keyword evidence="7 9" id="KW-0472">Membrane</keyword>
<dbReference type="PANTHER" id="PTHR33281:SF19">
    <property type="entry name" value="VOLTAGE-DEPENDENT ANION CHANNEL-FORMING PROTEIN YNEE"/>
    <property type="match status" value="1"/>
</dbReference>
<feature type="compositionally biased region" description="Low complexity" evidence="8">
    <location>
        <begin position="461"/>
        <end position="481"/>
    </location>
</feature>
<evidence type="ECO:0000256" key="7">
    <source>
        <dbReference type="ARBA" id="ARBA00023136"/>
    </source>
</evidence>